<protein>
    <submittedName>
        <fullName evidence="1">Uncharacterized protein</fullName>
    </submittedName>
</protein>
<reference evidence="1 2" key="1">
    <citation type="submission" date="2018-03" db="EMBL/GenBank/DDBJ databases">
        <title>Cross-interface Injection: A General Nanoliter Liquid Handling Method Applied to Single Cells Genome Amplification Automated Nanoliter Liquid Handling Applied to Single Cell Multiple Displacement Amplification.</title>
        <authorList>
            <person name="Yun J."/>
            <person name="Xu P."/>
            <person name="Xu J."/>
            <person name="Dai X."/>
            <person name="Wang Y."/>
            <person name="Zheng X."/>
            <person name="Cao C."/>
            <person name="Yi Q."/>
            <person name="Zhu Y."/>
            <person name="Wang L."/>
            <person name="Dong Z."/>
            <person name="Huang Y."/>
            <person name="Huang L."/>
            <person name="Du W."/>
        </authorList>
    </citation>
    <scope>NUCLEOTIDE SEQUENCE [LARGE SCALE GENOMIC DNA]</scope>
    <source>
        <strain evidence="1 2">Z-D1-2</strain>
    </source>
</reference>
<sequence>MKIIEKLKSMGFEETDKEISPLSLIKGNCVIVFNDWAVVKYNGRRHLFQEFGQLISFLEEEKIV</sequence>
<evidence type="ECO:0000313" key="1">
    <source>
        <dbReference type="EMBL" id="PTB97982.1"/>
    </source>
</evidence>
<comment type="caution">
    <text evidence="1">The sequence shown here is derived from an EMBL/GenBank/DDBJ whole genome shotgun (WGS) entry which is preliminary data.</text>
</comment>
<name>A0A2T4DVZ5_9BACT</name>
<dbReference type="AlphaFoldDB" id="A0A2T4DVZ5"/>
<accession>A0A2T4DVZ5</accession>
<evidence type="ECO:0000313" key="2">
    <source>
        <dbReference type="Proteomes" id="UP000240608"/>
    </source>
</evidence>
<proteinExistence type="predicted"/>
<dbReference type="Proteomes" id="UP000240608">
    <property type="component" value="Unassembled WGS sequence"/>
</dbReference>
<organism evidence="1 2">
    <name type="scientific">Marivirga lumbricoides</name>
    <dbReference type="NCBI Taxonomy" id="1046115"/>
    <lineage>
        <taxon>Bacteria</taxon>
        <taxon>Pseudomonadati</taxon>
        <taxon>Bacteroidota</taxon>
        <taxon>Cytophagia</taxon>
        <taxon>Cytophagales</taxon>
        <taxon>Marivirgaceae</taxon>
        <taxon>Marivirga</taxon>
    </lineage>
</organism>
<gene>
    <name evidence="1" type="ORF">C9994_00020</name>
</gene>
<dbReference type="EMBL" id="PYVU01000001">
    <property type="protein sequence ID" value="PTB97982.1"/>
    <property type="molecule type" value="Genomic_DNA"/>
</dbReference>